<evidence type="ECO:0000256" key="2">
    <source>
        <dbReference type="ARBA" id="ARBA00013190"/>
    </source>
</evidence>
<dbReference type="InterPro" id="IPR018211">
    <property type="entry name" value="ADH_Fe_CS"/>
</dbReference>
<feature type="domain" description="Fe-containing alcohol dehydrogenase-like C-terminal" evidence="8">
    <location>
        <begin position="252"/>
        <end position="443"/>
    </location>
</feature>
<gene>
    <name evidence="9" type="ORF">SOCG_00478</name>
</gene>
<dbReference type="HOGENOM" id="CLU_007207_0_0_1"/>
<dbReference type="OMA" id="DACMITN"/>
<keyword evidence="4" id="KW-0520">NAD</keyword>
<dbReference type="Gene3D" id="3.40.50.1970">
    <property type="match status" value="1"/>
</dbReference>
<dbReference type="GO" id="GO:0006113">
    <property type="term" value="P:fermentation"/>
    <property type="evidence" value="ECO:0007669"/>
    <property type="project" value="EnsemblFungi"/>
</dbReference>
<evidence type="ECO:0000256" key="6">
    <source>
        <dbReference type="ARBA" id="ARBA00076695"/>
    </source>
</evidence>
<dbReference type="GO" id="GO:0005739">
    <property type="term" value="C:mitochondrion"/>
    <property type="evidence" value="ECO:0007669"/>
    <property type="project" value="EnsemblFungi"/>
</dbReference>
<dbReference type="RefSeq" id="XP_013018352.1">
    <property type="nucleotide sequence ID" value="XM_013162898.1"/>
</dbReference>
<evidence type="ECO:0000313" key="10">
    <source>
        <dbReference type="Proteomes" id="UP000016088"/>
    </source>
</evidence>
<evidence type="ECO:0000259" key="8">
    <source>
        <dbReference type="Pfam" id="PF25137"/>
    </source>
</evidence>
<evidence type="ECO:0000259" key="7">
    <source>
        <dbReference type="Pfam" id="PF00465"/>
    </source>
</evidence>
<dbReference type="OrthoDB" id="339764at2759"/>
<dbReference type="InterPro" id="IPR001670">
    <property type="entry name" value="ADH_Fe/GldA"/>
</dbReference>
<feature type="domain" description="Alcohol dehydrogenase iron-type/glycerol dehydrogenase GldA" evidence="7">
    <location>
        <begin position="73"/>
        <end position="241"/>
    </location>
</feature>
<keyword evidence="10" id="KW-1185">Reference proteome</keyword>
<dbReference type="EMBL" id="KE503207">
    <property type="protein sequence ID" value="EPX72716.1"/>
    <property type="molecule type" value="Genomic_DNA"/>
</dbReference>
<dbReference type="PROSITE" id="PS00913">
    <property type="entry name" value="ADH_IRON_1"/>
    <property type="match status" value="1"/>
</dbReference>
<dbReference type="EC" id="1.1.1.1" evidence="2"/>
<dbReference type="Pfam" id="PF25137">
    <property type="entry name" value="ADH_Fe_C"/>
    <property type="match status" value="1"/>
</dbReference>
<evidence type="ECO:0000256" key="5">
    <source>
        <dbReference type="ARBA" id="ARBA00074847"/>
    </source>
</evidence>
<dbReference type="PANTHER" id="PTHR11496:SF102">
    <property type="entry name" value="ALCOHOL DEHYDROGENASE 4"/>
    <property type="match status" value="1"/>
</dbReference>
<dbReference type="AlphaFoldDB" id="S9PUA6"/>
<organism evidence="9 10">
    <name type="scientific">Schizosaccharomyces octosporus (strain yFS286)</name>
    <name type="common">Fission yeast</name>
    <name type="synonym">Octosporomyces octosporus</name>
    <dbReference type="NCBI Taxonomy" id="483514"/>
    <lineage>
        <taxon>Eukaryota</taxon>
        <taxon>Fungi</taxon>
        <taxon>Dikarya</taxon>
        <taxon>Ascomycota</taxon>
        <taxon>Taphrinomycotina</taxon>
        <taxon>Schizosaccharomycetes</taxon>
        <taxon>Schizosaccharomycetales</taxon>
        <taxon>Schizosaccharomycetaceae</taxon>
        <taxon>Schizosaccharomyces</taxon>
    </lineage>
</organism>
<dbReference type="Gene3D" id="1.20.1090.10">
    <property type="entry name" value="Dehydroquinate synthase-like - alpha domain"/>
    <property type="match status" value="1"/>
</dbReference>
<dbReference type="InterPro" id="IPR056798">
    <property type="entry name" value="ADH_Fe_C"/>
</dbReference>
<dbReference type="FunFam" id="3.40.50.1970:FF:000003">
    <property type="entry name" value="Alcohol dehydrogenase, iron-containing"/>
    <property type="match status" value="1"/>
</dbReference>
<name>S9PUA6_SCHOY</name>
<comment type="similarity">
    <text evidence="1">Belongs to the iron-containing alcohol dehydrogenase family.</text>
</comment>
<dbReference type="Proteomes" id="UP000016088">
    <property type="component" value="Unassembled WGS sequence"/>
</dbReference>
<protein>
    <recommendedName>
        <fullName evidence="5">Alcohol dehydrogenase 4</fullName>
        <ecNumber evidence="2">1.1.1.1</ecNumber>
    </recommendedName>
    <alternativeName>
        <fullName evidence="6">Alcohol dehydrogenase IV</fullName>
    </alternativeName>
</protein>
<dbReference type="CDD" id="cd08188">
    <property type="entry name" value="PDDH"/>
    <property type="match status" value="1"/>
</dbReference>
<proteinExistence type="inferred from homology"/>
<dbReference type="Pfam" id="PF00465">
    <property type="entry name" value="Fe-ADH"/>
    <property type="match status" value="1"/>
</dbReference>
<dbReference type="InterPro" id="IPR039697">
    <property type="entry name" value="Alcohol_dehydrogenase_Fe"/>
</dbReference>
<dbReference type="SUPFAM" id="SSF56796">
    <property type="entry name" value="Dehydroquinate synthase-like"/>
    <property type="match status" value="1"/>
</dbReference>
<evidence type="ECO:0000256" key="1">
    <source>
        <dbReference type="ARBA" id="ARBA00007358"/>
    </source>
</evidence>
<evidence type="ECO:0000256" key="3">
    <source>
        <dbReference type="ARBA" id="ARBA00023002"/>
    </source>
</evidence>
<evidence type="ECO:0000256" key="4">
    <source>
        <dbReference type="ARBA" id="ARBA00023027"/>
    </source>
</evidence>
<dbReference type="VEuPathDB" id="FungiDB:SOCG_00478"/>
<reference evidence="9 10" key="1">
    <citation type="journal article" date="2011" name="Science">
        <title>Comparative functional genomics of the fission yeasts.</title>
        <authorList>
            <person name="Rhind N."/>
            <person name="Chen Z."/>
            <person name="Yassour M."/>
            <person name="Thompson D.A."/>
            <person name="Haas B.J."/>
            <person name="Habib N."/>
            <person name="Wapinski I."/>
            <person name="Roy S."/>
            <person name="Lin M.F."/>
            <person name="Heiman D.I."/>
            <person name="Young S.K."/>
            <person name="Furuya K."/>
            <person name="Guo Y."/>
            <person name="Pidoux A."/>
            <person name="Chen H.M."/>
            <person name="Robbertse B."/>
            <person name="Goldberg J.M."/>
            <person name="Aoki K."/>
            <person name="Bayne E.H."/>
            <person name="Berlin A.M."/>
            <person name="Desjardins C.A."/>
            <person name="Dobbs E."/>
            <person name="Dukaj L."/>
            <person name="Fan L."/>
            <person name="FitzGerald M.G."/>
            <person name="French C."/>
            <person name="Gujja S."/>
            <person name="Hansen K."/>
            <person name="Keifenheim D."/>
            <person name="Levin J.Z."/>
            <person name="Mosher R.A."/>
            <person name="Mueller C.A."/>
            <person name="Pfiffner J."/>
            <person name="Priest M."/>
            <person name="Russ C."/>
            <person name="Smialowska A."/>
            <person name="Swoboda P."/>
            <person name="Sykes S.M."/>
            <person name="Vaughn M."/>
            <person name="Vengrova S."/>
            <person name="Yoder R."/>
            <person name="Zeng Q."/>
            <person name="Allshire R."/>
            <person name="Baulcombe D."/>
            <person name="Birren B.W."/>
            <person name="Brown W."/>
            <person name="Ekwall K."/>
            <person name="Kellis M."/>
            <person name="Leatherwood J."/>
            <person name="Levin H."/>
            <person name="Margalit H."/>
            <person name="Martienssen R."/>
            <person name="Nieduszynski C.A."/>
            <person name="Spatafora J.W."/>
            <person name="Friedman N."/>
            <person name="Dalgaard J.Z."/>
            <person name="Baumann P."/>
            <person name="Niki H."/>
            <person name="Regev A."/>
            <person name="Nusbaum C."/>
        </authorList>
    </citation>
    <scope>NUCLEOTIDE SEQUENCE [LARGE SCALE GENOMIC DNA]</scope>
    <source>
        <strain evidence="10">yFS286</strain>
    </source>
</reference>
<dbReference type="PANTHER" id="PTHR11496">
    <property type="entry name" value="ALCOHOL DEHYDROGENASE"/>
    <property type="match status" value="1"/>
</dbReference>
<dbReference type="FunFam" id="1.20.1090.10:FF:000001">
    <property type="entry name" value="Aldehyde-alcohol dehydrogenase"/>
    <property type="match status" value="1"/>
</dbReference>
<dbReference type="PROSITE" id="PS00060">
    <property type="entry name" value="ADH_IRON_2"/>
    <property type="match status" value="1"/>
</dbReference>
<dbReference type="GeneID" id="25029462"/>
<dbReference type="eggNOG" id="KOG3857">
    <property type="taxonomic scope" value="Eukaryota"/>
</dbReference>
<dbReference type="GO" id="GO:0046872">
    <property type="term" value="F:metal ion binding"/>
    <property type="evidence" value="ECO:0007669"/>
    <property type="project" value="InterPro"/>
</dbReference>
<sequence>MLIRPWISRVQPSLKSSVRSIHSISSARPFSRALSWKACRSQTKNSFTKVLACNSFSTSTPGRSSPVSAFYVPSFNLFGKGSLVEGANQIKLSGYKKILIVTDPGIIKIGLCDRVKTLLEERGSTVHIYNGVQPNPTVTNVTDGLKLIKEFGCDSIVSIGGGSAHDCAKGIALLATNGGKIADYEGVDKSLKPQLPLVSINTTAGTASEMTRFAIITEETRHIKMAIIDKHTMPILSINDPETMYGLPPALTAATGMDALTHAVEAYVSTAANPITDACALKCVELVGQYLKRAVDNGRDEKARKQMAYAQFLGGMAFNNASLGYVHAMAHQLGGFYNIPHGICNAVLLPHVQLFNSKDARAASRLGDVALQLGCKEHTAQAAIKKIRDLNEQLGIKPYLKSLGVFEKDFELLSKNAMNDACGATNPIQPTLDEVKSIFAAAY</sequence>
<accession>S9PUA6</accession>
<dbReference type="GO" id="GO:0004022">
    <property type="term" value="F:alcohol dehydrogenase (NAD+) activity"/>
    <property type="evidence" value="ECO:0007669"/>
    <property type="project" value="UniProtKB-EC"/>
</dbReference>
<evidence type="ECO:0000313" key="9">
    <source>
        <dbReference type="EMBL" id="EPX72716.1"/>
    </source>
</evidence>
<dbReference type="GO" id="GO:0000947">
    <property type="term" value="P:amino acid catabolic process to alcohol via Ehrlich pathway"/>
    <property type="evidence" value="ECO:0007669"/>
    <property type="project" value="EnsemblFungi"/>
</dbReference>
<keyword evidence="3" id="KW-0560">Oxidoreductase</keyword>